<dbReference type="AlphaFoldDB" id="A0AAU9EAH5"/>
<evidence type="ECO:0000256" key="1">
    <source>
        <dbReference type="ARBA" id="ARBA00022603"/>
    </source>
</evidence>
<dbReference type="RefSeq" id="WP_338605820.1">
    <property type="nucleotide sequence ID" value="NZ_AP028679.1"/>
</dbReference>
<name>A0AAU9EAH5_9BACT</name>
<dbReference type="PANTHER" id="PTHR47739">
    <property type="entry name" value="TRNA1(VAL) (ADENINE(37)-N6)-METHYLTRANSFERASE"/>
    <property type="match status" value="1"/>
</dbReference>
<protein>
    <submittedName>
        <fullName evidence="4">SAM-dependent methyltransferase</fullName>
    </submittedName>
</protein>
<dbReference type="SUPFAM" id="SSF53335">
    <property type="entry name" value="S-adenosyl-L-methionine-dependent methyltransferases"/>
    <property type="match status" value="1"/>
</dbReference>
<dbReference type="InterPro" id="IPR007848">
    <property type="entry name" value="Small_mtfrase_dom"/>
</dbReference>
<reference evidence="5" key="1">
    <citation type="journal article" date="2023" name="Arch. Microbiol.">
        <title>Desulfoferula mesophilus gen. nov. sp. nov., a mesophilic sulfate-reducing bacterium isolated from a brackish lake sediment.</title>
        <authorList>
            <person name="Watanabe T."/>
            <person name="Yabe T."/>
            <person name="Tsuji J.M."/>
            <person name="Fukui M."/>
        </authorList>
    </citation>
    <scope>NUCLEOTIDE SEQUENCE [LARGE SCALE GENOMIC DNA]</scope>
    <source>
        <strain evidence="5">12FAK</strain>
    </source>
</reference>
<dbReference type="EMBL" id="AP028679">
    <property type="protein sequence ID" value="BEQ14093.1"/>
    <property type="molecule type" value="Genomic_DNA"/>
</dbReference>
<accession>A0AAU9EAH5</accession>
<evidence type="ECO:0000313" key="5">
    <source>
        <dbReference type="Proteomes" id="UP001366166"/>
    </source>
</evidence>
<evidence type="ECO:0000313" key="4">
    <source>
        <dbReference type="EMBL" id="BEQ14093.1"/>
    </source>
</evidence>
<evidence type="ECO:0000256" key="2">
    <source>
        <dbReference type="ARBA" id="ARBA00022691"/>
    </source>
</evidence>
<evidence type="ECO:0000259" key="3">
    <source>
        <dbReference type="Pfam" id="PF05175"/>
    </source>
</evidence>
<dbReference type="Pfam" id="PF05175">
    <property type="entry name" value="MTS"/>
    <property type="match status" value="1"/>
</dbReference>
<keyword evidence="5" id="KW-1185">Reference proteome</keyword>
<sequence length="239" mass="25581">MEPDPTTHDRLGRHYLEQPAKGFRFAIDSVLLAAFATPAPGPVADLGAGCGVLCVLLAARGLAGPFTALELDPTAAACCERNFARAGLTGQVLVHDLAQPHPELRPASCGLVISNPPFGQPGRGRLSPDPARARARHELRLTADDLWQRARELLRPGARLALCWPPGRLPQALAGLMDNGLAPRRLRLVHGRAELPAKIALIEAVKDGGEELNVEPPLIVYAQGQDYTPEVAAIYRTLC</sequence>
<dbReference type="Gene3D" id="3.40.50.150">
    <property type="entry name" value="Vaccinia Virus protein VP39"/>
    <property type="match status" value="1"/>
</dbReference>
<gene>
    <name evidence="4" type="ORF">FAK_11590</name>
</gene>
<feature type="domain" description="Methyltransferase small" evidence="3">
    <location>
        <begin position="30"/>
        <end position="121"/>
    </location>
</feature>
<dbReference type="CDD" id="cd02440">
    <property type="entry name" value="AdoMet_MTases"/>
    <property type="match status" value="1"/>
</dbReference>
<dbReference type="KEGG" id="dmp:FAK_11590"/>
<organism evidence="4 5">
    <name type="scientific">Desulfoferula mesophila</name>
    <dbReference type="NCBI Taxonomy" id="3058419"/>
    <lineage>
        <taxon>Bacteria</taxon>
        <taxon>Pseudomonadati</taxon>
        <taxon>Thermodesulfobacteriota</taxon>
        <taxon>Desulfarculia</taxon>
        <taxon>Desulfarculales</taxon>
        <taxon>Desulfarculaceae</taxon>
        <taxon>Desulfoferula</taxon>
    </lineage>
</organism>
<keyword evidence="2" id="KW-0949">S-adenosyl-L-methionine</keyword>
<dbReference type="InterPro" id="IPR050210">
    <property type="entry name" value="tRNA_Adenine-N(6)_MTase"/>
</dbReference>
<proteinExistence type="predicted"/>
<dbReference type="InterPro" id="IPR029063">
    <property type="entry name" value="SAM-dependent_MTases_sf"/>
</dbReference>
<dbReference type="GO" id="GO:0008168">
    <property type="term" value="F:methyltransferase activity"/>
    <property type="evidence" value="ECO:0007669"/>
    <property type="project" value="UniProtKB-KW"/>
</dbReference>
<keyword evidence="1 4" id="KW-0489">Methyltransferase</keyword>
<dbReference type="Proteomes" id="UP001366166">
    <property type="component" value="Chromosome"/>
</dbReference>
<keyword evidence="1 4" id="KW-0808">Transferase</keyword>
<dbReference type="GO" id="GO:0032259">
    <property type="term" value="P:methylation"/>
    <property type="evidence" value="ECO:0007669"/>
    <property type="project" value="UniProtKB-KW"/>
</dbReference>
<dbReference type="PANTHER" id="PTHR47739:SF1">
    <property type="entry name" value="TRNA1(VAL) (ADENINE(37)-N6)-METHYLTRANSFERASE"/>
    <property type="match status" value="1"/>
</dbReference>